<comment type="caution">
    <text evidence="6">The sequence shown here is derived from an EMBL/GenBank/DDBJ whole genome shotgun (WGS) entry which is preliminary data.</text>
</comment>
<dbReference type="GO" id="GO:0004489">
    <property type="term" value="F:methylenetetrahydrofolate reductase [NAD(P)H] activity"/>
    <property type="evidence" value="ECO:0007669"/>
    <property type="project" value="InterPro"/>
</dbReference>
<evidence type="ECO:0000256" key="4">
    <source>
        <dbReference type="ARBA" id="ARBA00022827"/>
    </source>
</evidence>
<keyword evidence="3" id="KW-0285">Flavoprotein</keyword>
<protein>
    <submittedName>
        <fullName evidence="6">5,10-methylenetetrahydrofolate reductase</fullName>
    </submittedName>
</protein>
<name>T0YSF2_9ZZZZ</name>
<accession>T0YSF2</accession>
<keyword evidence="4" id="KW-0274">FAD</keyword>
<dbReference type="GO" id="GO:0006555">
    <property type="term" value="P:methionine metabolic process"/>
    <property type="evidence" value="ECO:0007669"/>
    <property type="project" value="InterPro"/>
</dbReference>
<dbReference type="InterPro" id="IPR003171">
    <property type="entry name" value="Mehydrof_redctse-like"/>
</dbReference>
<reference evidence="6" key="1">
    <citation type="submission" date="2013-08" db="EMBL/GenBank/DDBJ databases">
        <authorList>
            <person name="Mendez C."/>
            <person name="Richter M."/>
            <person name="Ferrer M."/>
            <person name="Sanchez J."/>
        </authorList>
    </citation>
    <scope>NUCLEOTIDE SEQUENCE</scope>
</reference>
<organism evidence="6">
    <name type="scientific">mine drainage metagenome</name>
    <dbReference type="NCBI Taxonomy" id="410659"/>
    <lineage>
        <taxon>unclassified sequences</taxon>
        <taxon>metagenomes</taxon>
        <taxon>ecological metagenomes</taxon>
    </lineage>
</organism>
<evidence type="ECO:0000256" key="2">
    <source>
        <dbReference type="ARBA" id="ARBA00004777"/>
    </source>
</evidence>
<dbReference type="UniPathway" id="UPA00193"/>
<evidence type="ECO:0000256" key="3">
    <source>
        <dbReference type="ARBA" id="ARBA00022630"/>
    </source>
</evidence>
<gene>
    <name evidence="6" type="ORF">B1B_17069</name>
</gene>
<dbReference type="Pfam" id="PF02219">
    <property type="entry name" value="MTHFR"/>
    <property type="match status" value="1"/>
</dbReference>
<keyword evidence="5" id="KW-0560">Oxidoreductase</keyword>
<dbReference type="EMBL" id="AUZY01011397">
    <property type="protein sequence ID" value="EQD34762.1"/>
    <property type="molecule type" value="Genomic_DNA"/>
</dbReference>
<reference evidence="6" key="2">
    <citation type="journal article" date="2014" name="ISME J.">
        <title>Microbial stratification in low pH oxic and suboxic macroscopic growths along an acid mine drainage.</title>
        <authorList>
            <person name="Mendez-Garcia C."/>
            <person name="Mesa V."/>
            <person name="Sprenger R.R."/>
            <person name="Richter M."/>
            <person name="Diez M.S."/>
            <person name="Solano J."/>
            <person name="Bargiela R."/>
            <person name="Golyshina O.V."/>
            <person name="Manteca A."/>
            <person name="Ramos J.L."/>
            <person name="Gallego J.R."/>
            <person name="Llorente I."/>
            <person name="Martins Dos Santos V.A."/>
            <person name="Jensen O.N."/>
            <person name="Pelaez A.I."/>
            <person name="Sanchez J."/>
            <person name="Ferrer M."/>
        </authorList>
    </citation>
    <scope>NUCLEOTIDE SEQUENCE</scope>
</reference>
<proteinExistence type="predicted"/>
<dbReference type="AlphaFoldDB" id="T0YSF2"/>
<feature type="non-terminal residue" evidence="6">
    <location>
        <position position="1"/>
    </location>
</feature>
<comment type="pathway">
    <text evidence="2">One-carbon metabolism; tetrahydrofolate interconversion.</text>
</comment>
<dbReference type="SUPFAM" id="SSF51730">
    <property type="entry name" value="FAD-linked oxidoreductase"/>
    <property type="match status" value="1"/>
</dbReference>
<comment type="cofactor">
    <cofactor evidence="1">
        <name>FAD</name>
        <dbReference type="ChEBI" id="CHEBI:57692"/>
    </cofactor>
</comment>
<evidence type="ECO:0000256" key="1">
    <source>
        <dbReference type="ARBA" id="ARBA00001974"/>
    </source>
</evidence>
<evidence type="ECO:0000256" key="5">
    <source>
        <dbReference type="ARBA" id="ARBA00023002"/>
    </source>
</evidence>
<sequence length="73" mass="7904">RMATMGAAVPPDLVERLEAADRRGGALAVRDEGVRAALELCEDLLARGVPGLHFYTMNHSSATRELHRSLFAS</sequence>
<dbReference type="InterPro" id="IPR029041">
    <property type="entry name" value="FAD-linked_oxidoreductase-like"/>
</dbReference>
<dbReference type="Gene3D" id="3.20.20.220">
    <property type="match status" value="1"/>
</dbReference>
<evidence type="ECO:0000313" key="6">
    <source>
        <dbReference type="EMBL" id="EQD34762.1"/>
    </source>
</evidence>
<dbReference type="GO" id="GO:0035999">
    <property type="term" value="P:tetrahydrofolate interconversion"/>
    <property type="evidence" value="ECO:0007669"/>
    <property type="project" value="UniProtKB-UniPathway"/>
</dbReference>